<dbReference type="KEGG" id="sba:Sulba_2133"/>
<dbReference type="Gene3D" id="3.90.1200.10">
    <property type="match status" value="1"/>
</dbReference>
<dbReference type="InterPro" id="IPR011009">
    <property type="entry name" value="Kinase-like_dom_sf"/>
</dbReference>
<evidence type="ECO:0000313" key="3">
    <source>
        <dbReference type="Proteomes" id="UP000006176"/>
    </source>
</evidence>
<evidence type="ECO:0000313" key="2">
    <source>
        <dbReference type="EMBL" id="AFL69408.1"/>
    </source>
</evidence>
<name>I3XZN4_SULBS</name>
<dbReference type="GO" id="GO:0004413">
    <property type="term" value="F:homoserine kinase activity"/>
    <property type="evidence" value="ECO:0007669"/>
    <property type="project" value="UniProtKB-EC"/>
</dbReference>
<dbReference type="Pfam" id="PF01636">
    <property type="entry name" value="APH"/>
    <property type="match status" value="1"/>
</dbReference>
<protein>
    <submittedName>
        <fullName evidence="2">Putative homoserine kinase type II (Protein kinase fold)</fullName>
        <ecNumber evidence="2">2.7.1.39</ecNumber>
    </submittedName>
</protein>
<reference evidence="2 3" key="1">
    <citation type="submission" date="2012-06" db="EMBL/GenBank/DDBJ databases">
        <title>Complete sequence of Sulfurospirillum barnesii SES-3.</title>
        <authorList>
            <consortium name="US DOE Joint Genome Institute"/>
            <person name="Lucas S."/>
            <person name="Han J."/>
            <person name="Lapidus A."/>
            <person name="Cheng J.-F."/>
            <person name="Goodwin L."/>
            <person name="Pitluck S."/>
            <person name="Peters L."/>
            <person name="Ovchinnikova G."/>
            <person name="Lu M."/>
            <person name="Detter J.C."/>
            <person name="Han C."/>
            <person name="Tapia R."/>
            <person name="Land M."/>
            <person name="Hauser L."/>
            <person name="Kyrpides N."/>
            <person name="Ivanova N."/>
            <person name="Pagani I."/>
            <person name="Stolz J."/>
            <person name="Arkin A."/>
            <person name="Dehal P."/>
            <person name="Oremland R."/>
            <person name="Saltikov C."/>
            <person name="Basu P."/>
            <person name="Hollibaugh J."/>
            <person name="Newman D."/>
            <person name="Stolyar S."/>
            <person name="Hazen T."/>
            <person name="Woyke T."/>
        </authorList>
    </citation>
    <scope>NUCLEOTIDE SEQUENCE [LARGE SCALE GENOMIC DNA]</scope>
    <source>
        <strain evidence="3">ATCC 700032 / DSM 10660 / SES-3</strain>
    </source>
</reference>
<dbReference type="HOGENOM" id="CLU_1045552_0_0_7"/>
<proteinExistence type="predicted"/>
<dbReference type="eggNOG" id="COG2334">
    <property type="taxonomic scope" value="Bacteria"/>
</dbReference>
<dbReference type="OrthoDB" id="9777460at2"/>
<keyword evidence="2" id="KW-0418">Kinase</keyword>
<dbReference type="EC" id="2.7.1.39" evidence="2"/>
<accession>I3XZN4</accession>
<feature type="domain" description="Aminoglycoside phosphotransferase" evidence="1">
    <location>
        <begin position="26"/>
        <end position="206"/>
    </location>
</feature>
<dbReference type="SUPFAM" id="SSF56112">
    <property type="entry name" value="Protein kinase-like (PK-like)"/>
    <property type="match status" value="1"/>
</dbReference>
<dbReference type="EMBL" id="CP003333">
    <property type="protein sequence ID" value="AFL69408.1"/>
    <property type="molecule type" value="Genomic_DNA"/>
</dbReference>
<dbReference type="InterPro" id="IPR002575">
    <property type="entry name" value="Aminoglycoside_PTrfase"/>
</dbReference>
<organism evidence="2 3">
    <name type="scientific">Sulfurospirillum barnesii (strain ATCC 700032 / DSM 10660 / SES-3)</name>
    <dbReference type="NCBI Taxonomy" id="760154"/>
    <lineage>
        <taxon>Bacteria</taxon>
        <taxon>Pseudomonadati</taxon>
        <taxon>Campylobacterota</taxon>
        <taxon>Epsilonproteobacteria</taxon>
        <taxon>Campylobacterales</taxon>
        <taxon>Sulfurospirillaceae</taxon>
        <taxon>Sulfurospirillum</taxon>
    </lineage>
</organism>
<dbReference type="Proteomes" id="UP000006176">
    <property type="component" value="Chromosome"/>
</dbReference>
<dbReference type="PATRIC" id="fig|760154.4.peg.2130"/>
<keyword evidence="2" id="KW-0808">Transferase</keyword>
<dbReference type="STRING" id="760154.Sulba_2133"/>
<dbReference type="AlphaFoldDB" id="I3XZN4"/>
<keyword evidence="3" id="KW-1185">Reference proteome</keyword>
<gene>
    <name evidence="2" type="ordered locus">Sulba_2133</name>
</gene>
<sequence>MGVKTTLTCKDLAPYFKATRLIPTLHGTSDSVYIVDDMYILKLFESVTCKEVEAEVKLLKVCDSLPVARIVREPFVVKGKPALLYEKAKGEVLAHASHAHIAQIGAFLRHFHAIARHHHSDTPPRFTQTILHEMIKKSGYTPFMNRFHTLSLELRNDGIIHGDLFIDNATFEADTLSCVFDFSHSCTGDFLFDLAVVALSWCQTQEEKKVLLKSYQSSISLERFEAYIAFAGLYYSGRRYLEQRDFNDLWRKVG</sequence>
<evidence type="ECO:0000259" key="1">
    <source>
        <dbReference type="Pfam" id="PF01636"/>
    </source>
</evidence>
<dbReference type="RefSeq" id="WP_014770273.1">
    <property type="nucleotide sequence ID" value="NC_018002.1"/>
</dbReference>